<protein>
    <recommendedName>
        <fullName evidence="6">2-succinyl-5-enolpyruvyl-6-hydroxy-3-cyclohexene-1-carboxylate synthase</fullName>
        <shortName evidence="6">SEPHCHC synthase</shortName>
        <ecNumber evidence="6">2.2.1.9</ecNumber>
    </recommendedName>
    <alternativeName>
        <fullName evidence="6">Menaquinone biosynthesis protein MenD</fullName>
    </alternativeName>
</protein>
<dbReference type="UniPathway" id="UPA01057">
    <property type="reaction ID" value="UER00164"/>
</dbReference>
<gene>
    <name evidence="6 9" type="primary">menD</name>
    <name evidence="9" type="ORF">DXU93_11465</name>
</gene>
<dbReference type="PANTHER" id="PTHR42916">
    <property type="entry name" value="2-SUCCINYL-5-ENOLPYRUVYL-6-HYDROXY-3-CYCLOHEXENE-1-CARBOXYLATE SYNTHASE"/>
    <property type="match status" value="1"/>
</dbReference>
<comment type="pathway">
    <text evidence="6">Quinol/quinone metabolism; menaquinone biosynthesis.</text>
</comment>
<evidence type="ECO:0000259" key="7">
    <source>
        <dbReference type="Pfam" id="PF02775"/>
    </source>
</evidence>
<keyword evidence="2 6" id="KW-0479">Metal-binding</keyword>
<evidence type="ECO:0000256" key="5">
    <source>
        <dbReference type="ARBA" id="ARBA00023211"/>
    </source>
</evidence>
<dbReference type="GO" id="GO:0030145">
    <property type="term" value="F:manganese ion binding"/>
    <property type="evidence" value="ECO:0007669"/>
    <property type="project" value="UniProtKB-UniRule"/>
</dbReference>
<organism evidence="9 10">
    <name type="scientific">Brumimicrobium aurantiacum</name>
    <dbReference type="NCBI Taxonomy" id="1737063"/>
    <lineage>
        <taxon>Bacteria</taxon>
        <taxon>Pseudomonadati</taxon>
        <taxon>Bacteroidota</taxon>
        <taxon>Flavobacteriia</taxon>
        <taxon>Flavobacteriales</taxon>
        <taxon>Crocinitomicaceae</taxon>
        <taxon>Brumimicrobium</taxon>
    </lineage>
</organism>
<dbReference type="Gene3D" id="3.40.50.1220">
    <property type="entry name" value="TPP-binding domain"/>
    <property type="match status" value="1"/>
</dbReference>
<dbReference type="InterPro" id="IPR011766">
    <property type="entry name" value="TPP_enzyme_TPP-bd"/>
</dbReference>
<dbReference type="UniPathway" id="UPA00079"/>
<dbReference type="EC" id="2.2.1.9" evidence="6"/>
<dbReference type="PIRSF" id="PIRSF004983">
    <property type="entry name" value="MenD"/>
    <property type="match status" value="1"/>
</dbReference>
<sequence length="577" mass="65081">MGKVSEKAGVQQLVESFYQHGVRYIVFSPGSRNAPLVVSFANDERFKCIVIPDERSAAFYALGMAEQSKSPVPVMCTSGSALLNYYPAVSEAFYRNIPLMVVSADRPSEWTDHGDGQTIRQENVFQNHICASTSLYETPNSQDQSWFNKRTIDEVISIAKSDNGGPVHFNIPFTEPLYNTIEKAVSEKNSQALTSVMNLNPQLSSAQKEELKEVWNNAPRKLILCGQMPKNGYLNEQLKNIATDKSVAVVVENTSNLQDRSFIHCIDRTISSFIEDDPELYQPDLLITIGGAVISKKIKAYLRKFKAKTHWKIGQEFPFMDTYQSLTKSIPMQANTFFDFLLEDGFTRDLSRYGEQWKQLDYLTQGNHMMHLETIPYSDLSVFNLILDAVPDGSHLHLSNSSVIRYAQLFDPIKSINYYCNRGTSGIDGSTSTAIGHAIADENKLHTFITGDISFFYDSNAFWNHHVPSNFRVFMINNGGGGIFNIIPGPQTTAQGDEFFVAKHDFSAKSICEAFNVNYYTASTMEEIDQQLDKFYEIQNNDRPAVMEIHTDGNESGQVLRDYLEKTKVKNIPVLEM</sequence>
<proteinExistence type="inferred from homology"/>
<comment type="caution">
    <text evidence="9">The sequence shown here is derived from an EMBL/GenBank/DDBJ whole genome shotgun (WGS) entry which is preliminary data.</text>
</comment>
<comment type="subunit">
    <text evidence="6">Homodimer.</text>
</comment>
<evidence type="ECO:0000256" key="6">
    <source>
        <dbReference type="HAMAP-Rule" id="MF_01659"/>
    </source>
</evidence>
<keyword evidence="4 6" id="KW-0786">Thiamine pyrophosphate</keyword>
<dbReference type="Proteomes" id="UP000257127">
    <property type="component" value="Unassembled WGS sequence"/>
</dbReference>
<dbReference type="GO" id="GO:0030976">
    <property type="term" value="F:thiamine pyrophosphate binding"/>
    <property type="evidence" value="ECO:0007669"/>
    <property type="project" value="UniProtKB-UniRule"/>
</dbReference>
<comment type="catalytic activity">
    <reaction evidence="6">
        <text>isochorismate + 2-oxoglutarate + H(+) = 5-enolpyruvoyl-6-hydroxy-2-succinyl-cyclohex-3-ene-1-carboxylate + CO2</text>
        <dbReference type="Rhea" id="RHEA:25593"/>
        <dbReference type="ChEBI" id="CHEBI:15378"/>
        <dbReference type="ChEBI" id="CHEBI:16526"/>
        <dbReference type="ChEBI" id="CHEBI:16810"/>
        <dbReference type="ChEBI" id="CHEBI:29780"/>
        <dbReference type="ChEBI" id="CHEBI:58818"/>
        <dbReference type="EC" id="2.2.1.9"/>
    </reaction>
</comment>
<dbReference type="CDD" id="cd02009">
    <property type="entry name" value="TPP_SHCHC_synthase"/>
    <property type="match status" value="1"/>
</dbReference>
<comment type="function">
    <text evidence="6">Catalyzes the thiamine diphosphate-dependent decarboxylation of 2-oxoglutarate and the subsequent addition of the resulting succinic semialdehyde-thiamine pyrophosphate anion to isochorismate to yield 2-succinyl-5-enolpyruvyl-6-hydroxy-3-cyclohexene-1-carboxylate (SEPHCHC).</text>
</comment>
<dbReference type="Gene3D" id="3.40.50.970">
    <property type="match status" value="2"/>
</dbReference>
<evidence type="ECO:0000313" key="9">
    <source>
        <dbReference type="EMBL" id="RFC53738.1"/>
    </source>
</evidence>
<dbReference type="HAMAP" id="MF_01659">
    <property type="entry name" value="MenD"/>
    <property type="match status" value="1"/>
</dbReference>
<keyword evidence="3 6" id="KW-0460">Magnesium</keyword>
<keyword evidence="6" id="KW-0474">Menaquinone biosynthesis</keyword>
<dbReference type="PANTHER" id="PTHR42916:SF1">
    <property type="entry name" value="PROTEIN PHYLLO, CHLOROPLASTIC"/>
    <property type="match status" value="1"/>
</dbReference>
<dbReference type="RefSeq" id="WP_116881434.1">
    <property type="nucleotide sequence ID" value="NZ_QURB01000007.1"/>
</dbReference>
<keyword evidence="10" id="KW-1185">Reference proteome</keyword>
<reference evidence="9 10" key="1">
    <citation type="submission" date="2018-08" db="EMBL/GenBank/DDBJ databases">
        <title>The draft genome squence of Brumimicrobium sp. N62.</title>
        <authorList>
            <person name="Du Z.-J."/>
            <person name="Luo H.-R."/>
        </authorList>
    </citation>
    <scope>NUCLEOTIDE SEQUENCE [LARGE SCALE GENOMIC DNA]</scope>
    <source>
        <strain evidence="9 10">N62</strain>
    </source>
</reference>
<dbReference type="OrthoDB" id="9791859at2"/>
<dbReference type="InterPro" id="IPR004433">
    <property type="entry name" value="MenaQ_synth_MenD"/>
</dbReference>
<keyword evidence="5 6" id="KW-0464">Manganese</keyword>
<dbReference type="GO" id="GO:0070204">
    <property type="term" value="F:2-succinyl-5-enolpyruvyl-6-hydroxy-3-cyclohexene-1-carboxylic-acid synthase activity"/>
    <property type="evidence" value="ECO:0007669"/>
    <property type="project" value="UniProtKB-UniRule"/>
</dbReference>
<accession>A0A3E1EW39</accession>
<dbReference type="CDD" id="cd07037">
    <property type="entry name" value="TPP_PYR_MenD"/>
    <property type="match status" value="1"/>
</dbReference>
<evidence type="ECO:0000256" key="4">
    <source>
        <dbReference type="ARBA" id="ARBA00023052"/>
    </source>
</evidence>
<comment type="pathway">
    <text evidence="6">Quinol/quinone metabolism; 1,4-dihydroxy-2-naphthoate biosynthesis; 1,4-dihydroxy-2-naphthoate from chorismate: step 2/7.</text>
</comment>
<dbReference type="InterPro" id="IPR029061">
    <property type="entry name" value="THDP-binding"/>
</dbReference>
<dbReference type="GO" id="GO:0009234">
    <property type="term" value="P:menaquinone biosynthetic process"/>
    <property type="evidence" value="ECO:0007669"/>
    <property type="project" value="UniProtKB-UniRule"/>
</dbReference>
<comment type="cofactor">
    <cofactor evidence="6">
        <name>Mg(2+)</name>
        <dbReference type="ChEBI" id="CHEBI:18420"/>
    </cofactor>
    <cofactor evidence="6">
        <name>Mn(2+)</name>
        <dbReference type="ChEBI" id="CHEBI:29035"/>
    </cofactor>
</comment>
<feature type="domain" description="Thiamine pyrophosphate enzyme N-terminal TPP-binding" evidence="8">
    <location>
        <begin position="9"/>
        <end position="120"/>
    </location>
</feature>
<dbReference type="GO" id="GO:0000287">
    <property type="term" value="F:magnesium ion binding"/>
    <property type="evidence" value="ECO:0007669"/>
    <property type="project" value="UniProtKB-UniRule"/>
</dbReference>
<evidence type="ECO:0000259" key="8">
    <source>
        <dbReference type="Pfam" id="PF02776"/>
    </source>
</evidence>
<dbReference type="EMBL" id="QURB01000007">
    <property type="protein sequence ID" value="RFC53738.1"/>
    <property type="molecule type" value="Genomic_DNA"/>
</dbReference>
<evidence type="ECO:0000256" key="1">
    <source>
        <dbReference type="ARBA" id="ARBA00022679"/>
    </source>
</evidence>
<dbReference type="Pfam" id="PF02776">
    <property type="entry name" value="TPP_enzyme_N"/>
    <property type="match status" value="1"/>
</dbReference>
<evidence type="ECO:0000256" key="2">
    <source>
        <dbReference type="ARBA" id="ARBA00022723"/>
    </source>
</evidence>
<evidence type="ECO:0000313" key="10">
    <source>
        <dbReference type="Proteomes" id="UP000257127"/>
    </source>
</evidence>
<name>A0A3E1EW39_9FLAO</name>
<dbReference type="AlphaFoldDB" id="A0A3E1EW39"/>
<dbReference type="InterPro" id="IPR012001">
    <property type="entry name" value="Thiamin_PyroP_enz_TPP-bd_dom"/>
</dbReference>
<keyword evidence="1 6" id="KW-0808">Transferase</keyword>
<comment type="similarity">
    <text evidence="6">Belongs to the TPP enzyme family. MenD subfamily.</text>
</comment>
<evidence type="ECO:0000256" key="3">
    <source>
        <dbReference type="ARBA" id="ARBA00022842"/>
    </source>
</evidence>
<feature type="domain" description="Thiamine pyrophosphate enzyme TPP-binding" evidence="7">
    <location>
        <begin position="414"/>
        <end position="549"/>
    </location>
</feature>
<comment type="cofactor">
    <cofactor evidence="6">
        <name>thiamine diphosphate</name>
        <dbReference type="ChEBI" id="CHEBI:58937"/>
    </cofactor>
    <text evidence="6">Binds 1 thiamine pyrophosphate per subunit.</text>
</comment>
<dbReference type="Pfam" id="PF02775">
    <property type="entry name" value="TPP_enzyme_C"/>
    <property type="match status" value="1"/>
</dbReference>
<dbReference type="SUPFAM" id="SSF52518">
    <property type="entry name" value="Thiamin diphosphate-binding fold (THDP-binding)"/>
    <property type="match status" value="2"/>
</dbReference>
<dbReference type="NCBIfam" id="TIGR00173">
    <property type="entry name" value="menD"/>
    <property type="match status" value="1"/>
</dbReference>